<dbReference type="AlphaFoldDB" id="A0A9N7RN97"/>
<feature type="region of interest" description="Disordered" evidence="1">
    <location>
        <begin position="31"/>
        <end position="70"/>
    </location>
</feature>
<evidence type="ECO:0000256" key="1">
    <source>
        <dbReference type="SAM" id="MobiDB-lite"/>
    </source>
</evidence>
<protein>
    <submittedName>
        <fullName evidence="2">Uncharacterized protein</fullName>
    </submittedName>
</protein>
<dbReference type="EMBL" id="CACSLK010027843">
    <property type="protein sequence ID" value="CAA0834175.1"/>
    <property type="molecule type" value="Genomic_DNA"/>
</dbReference>
<feature type="non-terminal residue" evidence="2">
    <location>
        <position position="1"/>
    </location>
</feature>
<gene>
    <name evidence="2" type="ORF">SHERM_29415</name>
</gene>
<name>A0A9N7RN97_STRHE</name>
<evidence type="ECO:0000313" key="3">
    <source>
        <dbReference type="Proteomes" id="UP001153555"/>
    </source>
</evidence>
<dbReference type="Proteomes" id="UP001153555">
    <property type="component" value="Unassembled WGS sequence"/>
</dbReference>
<sequence>PPRPPPQPATVSPARPSFRRACEPLLVLIPRFPASPQRRVPPLQPELATTLPQQARDPDEQTTSAQTRSP</sequence>
<feature type="compositionally biased region" description="Polar residues" evidence="1">
    <location>
        <begin position="61"/>
        <end position="70"/>
    </location>
</feature>
<keyword evidence="3" id="KW-1185">Reference proteome</keyword>
<comment type="caution">
    <text evidence="2">The sequence shown here is derived from an EMBL/GenBank/DDBJ whole genome shotgun (WGS) entry which is preliminary data.</text>
</comment>
<organism evidence="2 3">
    <name type="scientific">Striga hermonthica</name>
    <name type="common">Purple witchweed</name>
    <name type="synonym">Buchnera hermonthica</name>
    <dbReference type="NCBI Taxonomy" id="68872"/>
    <lineage>
        <taxon>Eukaryota</taxon>
        <taxon>Viridiplantae</taxon>
        <taxon>Streptophyta</taxon>
        <taxon>Embryophyta</taxon>
        <taxon>Tracheophyta</taxon>
        <taxon>Spermatophyta</taxon>
        <taxon>Magnoliopsida</taxon>
        <taxon>eudicotyledons</taxon>
        <taxon>Gunneridae</taxon>
        <taxon>Pentapetalae</taxon>
        <taxon>asterids</taxon>
        <taxon>lamiids</taxon>
        <taxon>Lamiales</taxon>
        <taxon>Orobanchaceae</taxon>
        <taxon>Buchnereae</taxon>
        <taxon>Striga</taxon>
    </lineage>
</organism>
<proteinExistence type="predicted"/>
<feature type="non-terminal residue" evidence="2">
    <location>
        <position position="70"/>
    </location>
</feature>
<evidence type="ECO:0000313" key="2">
    <source>
        <dbReference type="EMBL" id="CAA0834175.1"/>
    </source>
</evidence>
<reference evidence="2" key="1">
    <citation type="submission" date="2019-12" db="EMBL/GenBank/DDBJ databases">
        <authorList>
            <person name="Scholes J."/>
        </authorList>
    </citation>
    <scope>NUCLEOTIDE SEQUENCE</scope>
</reference>
<accession>A0A9N7RN97</accession>